<organism evidence="2 3">
    <name type="scientific">Lactobacillus kitasatonis DSM 16761 = JCM 1039</name>
    <dbReference type="NCBI Taxonomy" id="1423767"/>
    <lineage>
        <taxon>Bacteria</taxon>
        <taxon>Bacillati</taxon>
        <taxon>Bacillota</taxon>
        <taxon>Bacilli</taxon>
        <taxon>Lactobacillales</taxon>
        <taxon>Lactobacillaceae</taxon>
        <taxon>Lactobacillus</taxon>
    </lineage>
</organism>
<comment type="caution">
    <text evidence="2">The sequence shown here is derived from an EMBL/GenBank/DDBJ whole genome shotgun (WGS) entry which is preliminary data.</text>
</comment>
<dbReference type="RefSeq" id="WP_025014398.1">
    <property type="nucleotide sequence ID" value="NZ_AZFU01000044.1"/>
</dbReference>
<dbReference type="Pfam" id="PF01381">
    <property type="entry name" value="HTH_3"/>
    <property type="match status" value="1"/>
</dbReference>
<gene>
    <name evidence="2" type="ORF">FC59_GL001813</name>
</gene>
<dbReference type="Proteomes" id="UP000051307">
    <property type="component" value="Unassembled WGS sequence"/>
</dbReference>
<name>A0A0R1VES9_9LACO</name>
<evidence type="ECO:0000313" key="3">
    <source>
        <dbReference type="Proteomes" id="UP000051307"/>
    </source>
</evidence>
<evidence type="ECO:0000259" key="1">
    <source>
        <dbReference type="PROSITE" id="PS50943"/>
    </source>
</evidence>
<feature type="domain" description="HTH cro/C1-type" evidence="1">
    <location>
        <begin position="8"/>
        <end position="61"/>
    </location>
</feature>
<dbReference type="SUPFAM" id="SSF47413">
    <property type="entry name" value="lambda repressor-like DNA-binding domains"/>
    <property type="match status" value="1"/>
</dbReference>
<dbReference type="InterPro" id="IPR001387">
    <property type="entry name" value="Cro/C1-type_HTH"/>
</dbReference>
<dbReference type="AlphaFoldDB" id="A0A0R1VES9"/>
<evidence type="ECO:0000313" key="2">
    <source>
        <dbReference type="EMBL" id="KRM02212.1"/>
    </source>
</evidence>
<dbReference type="CDD" id="cd00093">
    <property type="entry name" value="HTH_XRE"/>
    <property type="match status" value="1"/>
</dbReference>
<proteinExistence type="predicted"/>
<dbReference type="eggNOG" id="ENOG5030ACF">
    <property type="taxonomic scope" value="Bacteria"/>
</dbReference>
<reference evidence="2 3" key="1">
    <citation type="journal article" date="2015" name="Genome Announc.">
        <title>Expanding the biotechnology potential of lactobacilli through comparative genomics of 213 strains and associated genera.</title>
        <authorList>
            <person name="Sun Z."/>
            <person name="Harris H.M."/>
            <person name="McCann A."/>
            <person name="Guo C."/>
            <person name="Argimon S."/>
            <person name="Zhang W."/>
            <person name="Yang X."/>
            <person name="Jeffery I.B."/>
            <person name="Cooney J.C."/>
            <person name="Kagawa T.F."/>
            <person name="Liu W."/>
            <person name="Song Y."/>
            <person name="Salvetti E."/>
            <person name="Wrobel A."/>
            <person name="Rasinkangas P."/>
            <person name="Parkhill J."/>
            <person name="Rea M.C."/>
            <person name="O'Sullivan O."/>
            <person name="Ritari J."/>
            <person name="Douillard F.P."/>
            <person name="Paul Ross R."/>
            <person name="Yang R."/>
            <person name="Briner A.E."/>
            <person name="Felis G.E."/>
            <person name="de Vos W.M."/>
            <person name="Barrangou R."/>
            <person name="Klaenhammer T.R."/>
            <person name="Caufield P.W."/>
            <person name="Cui Y."/>
            <person name="Zhang H."/>
            <person name="O'Toole P.W."/>
        </authorList>
    </citation>
    <scope>NUCLEOTIDE SEQUENCE [LARGE SCALE GENOMIC DNA]</scope>
    <source>
        <strain evidence="2 3">DSM 16761</strain>
    </source>
</reference>
<sequence length="255" mass="30335">MMEIGDRLKQLRLLQGKTQKEMSDGCLDRSFYSRVENNKNSIVVEDLISILRSNNISIVDFFNSFGETQPKNHIYQEMIETAFVEKNINKLQAIQRDATFTNQIIKYVAELLIVKLENRTNEYKKLREKFKKYIYHLDKWDEDSLWILAYIMFVYDFGDLEWVVDSIFNKFQHDRINDSKIVYLLAQISVNYLKICSKQDKAKAQVQKTLDFLDDLPNISEIALYKMYGICCQSTNHKKDYEIILKESGYERYFK</sequence>
<dbReference type="InterPro" id="IPR053163">
    <property type="entry name" value="HTH-type_regulator_Rgg"/>
</dbReference>
<accession>A0A0R1VES9</accession>
<dbReference type="PATRIC" id="fig|1423767.3.peg.1880"/>
<protein>
    <recommendedName>
        <fullName evidence="1">HTH cro/C1-type domain-containing protein</fullName>
    </recommendedName>
</protein>
<dbReference type="PROSITE" id="PS50943">
    <property type="entry name" value="HTH_CROC1"/>
    <property type="match status" value="1"/>
</dbReference>
<dbReference type="PANTHER" id="PTHR37038">
    <property type="entry name" value="TRANSCRIPTIONAL REGULATOR-RELATED"/>
    <property type="match status" value="1"/>
</dbReference>
<dbReference type="SMART" id="SM00530">
    <property type="entry name" value="HTH_XRE"/>
    <property type="match status" value="1"/>
</dbReference>
<dbReference type="OrthoDB" id="34624at2"/>
<dbReference type="InterPro" id="IPR010982">
    <property type="entry name" value="Lambda_DNA-bd_dom_sf"/>
</dbReference>
<dbReference type="Gene3D" id="1.10.260.40">
    <property type="entry name" value="lambda repressor-like DNA-binding domains"/>
    <property type="match status" value="1"/>
</dbReference>
<dbReference type="GO" id="GO:0003677">
    <property type="term" value="F:DNA binding"/>
    <property type="evidence" value="ECO:0007669"/>
    <property type="project" value="InterPro"/>
</dbReference>
<dbReference type="EMBL" id="AZFU01000044">
    <property type="protein sequence ID" value="KRM02212.1"/>
    <property type="molecule type" value="Genomic_DNA"/>
</dbReference>